<keyword evidence="5 8" id="KW-0822">Tryptophan biosynthesis</keyword>
<organism evidence="10 11">
    <name type="scientific">Luminiphilus syltensis NOR5-1B</name>
    <dbReference type="NCBI Taxonomy" id="565045"/>
    <lineage>
        <taxon>Bacteria</taxon>
        <taxon>Pseudomonadati</taxon>
        <taxon>Pseudomonadota</taxon>
        <taxon>Gammaproteobacteria</taxon>
        <taxon>Cellvibrionales</taxon>
        <taxon>Halieaceae</taxon>
        <taxon>Luminiphilus</taxon>
    </lineage>
</organism>
<proteinExistence type="inferred from homology"/>
<evidence type="ECO:0000256" key="5">
    <source>
        <dbReference type="ARBA" id="ARBA00022822"/>
    </source>
</evidence>
<dbReference type="InterPro" id="IPR013798">
    <property type="entry name" value="Indole-3-glycerol_P_synth_dom"/>
</dbReference>
<dbReference type="OrthoDB" id="9804217at2"/>
<dbReference type="SUPFAM" id="SSF51366">
    <property type="entry name" value="Ribulose-phoshate binding barrel"/>
    <property type="match status" value="1"/>
</dbReference>
<name>B8KVZ6_9GAMM</name>
<evidence type="ECO:0000256" key="8">
    <source>
        <dbReference type="HAMAP-Rule" id="MF_00134"/>
    </source>
</evidence>
<dbReference type="InterPro" id="IPR045186">
    <property type="entry name" value="Indole-3-glycerol_P_synth"/>
</dbReference>
<dbReference type="PROSITE" id="PS00614">
    <property type="entry name" value="IGPS"/>
    <property type="match status" value="1"/>
</dbReference>
<dbReference type="UniPathway" id="UPA00035">
    <property type="reaction ID" value="UER00043"/>
</dbReference>
<keyword evidence="4 8" id="KW-0210">Decarboxylase</keyword>
<dbReference type="GO" id="GO:0004425">
    <property type="term" value="F:indole-3-glycerol-phosphate synthase activity"/>
    <property type="evidence" value="ECO:0007669"/>
    <property type="project" value="UniProtKB-UniRule"/>
</dbReference>
<dbReference type="InterPro" id="IPR001468">
    <property type="entry name" value="Indole-3-GlycerolPSynthase_CS"/>
</dbReference>
<keyword evidence="6 8" id="KW-0057">Aromatic amino acid biosynthesis</keyword>
<dbReference type="NCBIfam" id="NF001373">
    <property type="entry name" value="PRK00278.1-6"/>
    <property type="match status" value="1"/>
</dbReference>
<evidence type="ECO:0000256" key="6">
    <source>
        <dbReference type="ARBA" id="ARBA00023141"/>
    </source>
</evidence>
<dbReference type="Proteomes" id="UP000004699">
    <property type="component" value="Unassembled WGS sequence"/>
</dbReference>
<dbReference type="CDD" id="cd00331">
    <property type="entry name" value="IGPS"/>
    <property type="match status" value="1"/>
</dbReference>
<dbReference type="FunFam" id="3.20.20.70:FF:000024">
    <property type="entry name" value="Indole-3-glycerol phosphate synthase"/>
    <property type="match status" value="1"/>
</dbReference>
<dbReference type="STRING" id="565045.NOR51B_2941"/>
<reference evidence="11" key="1">
    <citation type="journal article" date="2013" name="BMC Microbiol.">
        <title>Taxonomy and evolution of bacteriochlorophyll a-containing members of the OM60/NOR5 clade of marine gammaproteobacteria: description of Luminiphilus syltensis gen. nov., sp. nov., reclassification of Haliea rubra as Pseudohaliea rubra gen. nov., comb. nov., and emendation of Chromatocurvus halotolerans.</title>
        <authorList>
            <person name="Spring S."/>
            <person name="Riedel T."/>
            <person name="Sproer C."/>
            <person name="Yan S."/>
            <person name="Harder J."/>
            <person name="Fuchs B.M."/>
        </authorList>
    </citation>
    <scope>NUCLEOTIDE SEQUENCE [LARGE SCALE GENOMIC DNA]</scope>
    <source>
        <strain evidence="11">NOR51-B</strain>
    </source>
</reference>
<evidence type="ECO:0000256" key="7">
    <source>
        <dbReference type="ARBA" id="ARBA00023239"/>
    </source>
</evidence>
<protein>
    <recommendedName>
        <fullName evidence="8">Indole-3-glycerol phosphate synthase</fullName>
        <shortName evidence="8">IGPS</shortName>
        <ecNumber evidence="8">4.1.1.48</ecNumber>
    </recommendedName>
</protein>
<keyword evidence="7 8" id="KW-0456">Lyase</keyword>
<evidence type="ECO:0000313" key="10">
    <source>
        <dbReference type="EMBL" id="EED36988.1"/>
    </source>
</evidence>
<dbReference type="EMBL" id="DS999411">
    <property type="protein sequence ID" value="EED36988.1"/>
    <property type="molecule type" value="Genomic_DNA"/>
</dbReference>
<dbReference type="RefSeq" id="WP_009021729.1">
    <property type="nucleotide sequence ID" value="NZ_DS999411.1"/>
</dbReference>
<dbReference type="eggNOG" id="COG0134">
    <property type="taxonomic scope" value="Bacteria"/>
</dbReference>
<evidence type="ECO:0000256" key="4">
    <source>
        <dbReference type="ARBA" id="ARBA00022793"/>
    </source>
</evidence>
<dbReference type="PANTHER" id="PTHR22854">
    <property type="entry name" value="TRYPTOPHAN BIOSYNTHESIS PROTEIN"/>
    <property type="match status" value="1"/>
</dbReference>
<dbReference type="Pfam" id="PF00218">
    <property type="entry name" value="IGPS"/>
    <property type="match status" value="1"/>
</dbReference>
<feature type="domain" description="Indole-3-glycerol phosphate synthase" evidence="9">
    <location>
        <begin position="10"/>
        <end position="265"/>
    </location>
</feature>
<dbReference type="PANTHER" id="PTHR22854:SF2">
    <property type="entry name" value="INDOLE-3-GLYCEROL-PHOSPHATE SYNTHASE"/>
    <property type="match status" value="1"/>
</dbReference>
<comment type="catalytic activity">
    <reaction evidence="1 8">
        <text>1-(2-carboxyphenylamino)-1-deoxy-D-ribulose 5-phosphate + H(+) = (1S,2R)-1-C-(indol-3-yl)glycerol 3-phosphate + CO2 + H2O</text>
        <dbReference type="Rhea" id="RHEA:23476"/>
        <dbReference type="ChEBI" id="CHEBI:15377"/>
        <dbReference type="ChEBI" id="CHEBI:15378"/>
        <dbReference type="ChEBI" id="CHEBI:16526"/>
        <dbReference type="ChEBI" id="CHEBI:58613"/>
        <dbReference type="ChEBI" id="CHEBI:58866"/>
        <dbReference type="EC" id="4.1.1.48"/>
    </reaction>
</comment>
<dbReference type="Gene3D" id="3.20.20.70">
    <property type="entry name" value="Aldolase class I"/>
    <property type="match status" value="1"/>
</dbReference>
<dbReference type="HAMAP" id="MF_00134_B">
    <property type="entry name" value="IGPS_B"/>
    <property type="match status" value="1"/>
</dbReference>
<dbReference type="EC" id="4.1.1.48" evidence="8"/>
<comment type="pathway">
    <text evidence="2 8">Amino-acid biosynthesis; L-tryptophan biosynthesis; L-tryptophan from chorismate: step 4/5.</text>
</comment>
<keyword evidence="3 8" id="KW-0028">Amino-acid biosynthesis</keyword>
<evidence type="ECO:0000259" key="9">
    <source>
        <dbReference type="Pfam" id="PF00218"/>
    </source>
</evidence>
<dbReference type="InterPro" id="IPR011060">
    <property type="entry name" value="RibuloseP-bd_barrel"/>
</dbReference>
<dbReference type="AlphaFoldDB" id="B8KVZ6"/>
<evidence type="ECO:0000256" key="3">
    <source>
        <dbReference type="ARBA" id="ARBA00022605"/>
    </source>
</evidence>
<gene>
    <name evidence="8 10" type="primary">trpC</name>
    <name evidence="10" type="ORF">NOR51B_2941</name>
</gene>
<evidence type="ECO:0000256" key="1">
    <source>
        <dbReference type="ARBA" id="ARBA00001633"/>
    </source>
</evidence>
<dbReference type="GO" id="GO:0000162">
    <property type="term" value="P:L-tryptophan biosynthetic process"/>
    <property type="evidence" value="ECO:0007669"/>
    <property type="project" value="UniProtKB-UniRule"/>
</dbReference>
<dbReference type="HOGENOM" id="CLU_034247_2_0_6"/>
<dbReference type="NCBIfam" id="NF001377">
    <property type="entry name" value="PRK00278.2-4"/>
    <property type="match status" value="1"/>
</dbReference>
<sequence>MAKLNAPTVLKKIVDRKVEEVAERRDRQSIATLKTAAAEASPARGFVDAIRHRLEVGEPAVIAEVKRASPSKGVIREHFVPAEIAASYQAGGAACLSVLTDADFFQGNEQYLREARAACDLPVLRKDFTIDEYQIWEARSIGADAILLIAACLESSELAALHECAGEAGLDVLVEVHTAAELEDALALHTPLIGINNRDLHTFDTSLETTLGLLGSIPGDVLVVTESGIHNPEDVQRMRSAGVHSFLVGEAFMRAENPGAELERLFYPSFTSSGA</sequence>
<evidence type="ECO:0000313" key="11">
    <source>
        <dbReference type="Proteomes" id="UP000004699"/>
    </source>
</evidence>
<comment type="similarity">
    <text evidence="8">Belongs to the TrpC family.</text>
</comment>
<dbReference type="GO" id="GO:0004640">
    <property type="term" value="F:phosphoribosylanthranilate isomerase activity"/>
    <property type="evidence" value="ECO:0007669"/>
    <property type="project" value="TreeGrafter"/>
</dbReference>
<accession>B8KVZ6</accession>
<dbReference type="InterPro" id="IPR013785">
    <property type="entry name" value="Aldolase_TIM"/>
</dbReference>
<evidence type="ECO:0000256" key="2">
    <source>
        <dbReference type="ARBA" id="ARBA00004696"/>
    </source>
</evidence>
<keyword evidence="11" id="KW-1185">Reference proteome</keyword>